<evidence type="ECO:0000313" key="3">
    <source>
        <dbReference type="EMBL" id="UYQ91801.1"/>
    </source>
</evidence>
<accession>A0ABY6IX76</accession>
<feature type="compositionally biased region" description="Basic and acidic residues" evidence="1">
    <location>
        <begin position="31"/>
        <end position="83"/>
    </location>
</feature>
<dbReference type="Proteomes" id="UP001162741">
    <property type="component" value="Chromosome"/>
</dbReference>
<evidence type="ECO:0000313" key="4">
    <source>
        <dbReference type="Proteomes" id="UP001162741"/>
    </source>
</evidence>
<feature type="region of interest" description="Disordered" evidence="1">
    <location>
        <begin position="22"/>
        <end position="89"/>
    </location>
</feature>
<dbReference type="EMBL" id="CP107006">
    <property type="protein sequence ID" value="UYQ91801.1"/>
    <property type="molecule type" value="Genomic_DNA"/>
</dbReference>
<keyword evidence="2" id="KW-0732">Signal</keyword>
<reference evidence="3" key="1">
    <citation type="submission" date="2022-10" db="EMBL/GenBank/DDBJ databases">
        <title>Chitinophaga sp. nov., isolated from soil.</title>
        <authorList>
            <person name="Jeon C.O."/>
        </authorList>
    </citation>
    <scope>NUCLEOTIDE SEQUENCE</scope>
    <source>
        <strain evidence="3">R8</strain>
    </source>
</reference>
<organism evidence="3 4">
    <name type="scientific">Chitinophaga horti</name>
    <dbReference type="NCBI Taxonomy" id="2920382"/>
    <lineage>
        <taxon>Bacteria</taxon>
        <taxon>Pseudomonadati</taxon>
        <taxon>Bacteroidota</taxon>
        <taxon>Chitinophagia</taxon>
        <taxon>Chitinophagales</taxon>
        <taxon>Chitinophagaceae</taxon>
        <taxon>Chitinophaga</taxon>
    </lineage>
</organism>
<keyword evidence="4" id="KW-1185">Reference proteome</keyword>
<dbReference type="RefSeq" id="WP_264280170.1">
    <property type="nucleotide sequence ID" value="NZ_CP107006.1"/>
</dbReference>
<evidence type="ECO:0000256" key="2">
    <source>
        <dbReference type="SAM" id="SignalP"/>
    </source>
</evidence>
<gene>
    <name evidence="3" type="ORF">MKQ68_17075</name>
</gene>
<protein>
    <submittedName>
        <fullName evidence="3">Uncharacterized protein</fullName>
    </submittedName>
</protein>
<feature type="chain" id="PRO_5045897334" evidence="2">
    <location>
        <begin position="21"/>
        <end position="89"/>
    </location>
</feature>
<sequence>MKKLITAALALLMTASVAFAQEKQKAAKAKPATEHVKKDGTPDKRYKENKEAKSEGPKKKDGTPDMRYKENKEKKPAKKETKPAAKKAA</sequence>
<proteinExistence type="predicted"/>
<evidence type="ECO:0000256" key="1">
    <source>
        <dbReference type="SAM" id="MobiDB-lite"/>
    </source>
</evidence>
<name>A0ABY6IX76_9BACT</name>
<feature type="signal peptide" evidence="2">
    <location>
        <begin position="1"/>
        <end position="20"/>
    </location>
</feature>